<comment type="caution">
    <text evidence="1">The sequence shown here is derived from an EMBL/GenBank/DDBJ whole genome shotgun (WGS) entry which is preliminary data.</text>
</comment>
<proteinExistence type="predicted"/>
<reference evidence="1" key="1">
    <citation type="submission" date="2022-12" db="EMBL/GenBank/DDBJ databases">
        <authorList>
            <person name="Petersen C."/>
        </authorList>
    </citation>
    <scope>NUCLEOTIDE SEQUENCE</scope>
    <source>
        <strain evidence="1">IBT 17660</strain>
    </source>
</reference>
<reference evidence="1" key="2">
    <citation type="journal article" date="2023" name="IMA Fungus">
        <title>Comparative genomic study of the Penicillium genus elucidates a diverse pangenome and 15 lateral gene transfer events.</title>
        <authorList>
            <person name="Petersen C."/>
            <person name="Sorensen T."/>
            <person name="Nielsen M.R."/>
            <person name="Sondergaard T.E."/>
            <person name="Sorensen J.L."/>
            <person name="Fitzpatrick D.A."/>
            <person name="Frisvad J.C."/>
            <person name="Nielsen K.L."/>
        </authorList>
    </citation>
    <scope>NUCLEOTIDE SEQUENCE</scope>
    <source>
        <strain evidence="1">IBT 17660</strain>
    </source>
</reference>
<evidence type="ECO:0000313" key="2">
    <source>
        <dbReference type="Proteomes" id="UP001147760"/>
    </source>
</evidence>
<dbReference type="OrthoDB" id="4062651at2759"/>
<accession>A0A9W9WHW1</accession>
<name>A0A9W9WHW1_9EURO</name>
<gene>
    <name evidence="1" type="ORF">N7530_010680</name>
</gene>
<keyword evidence="2" id="KW-1185">Reference proteome</keyword>
<protein>
    <submittedName>
        <fullName evidence="1">Uncharacterized protein</fullName>
    </submittedName>
</protein>
<sequence>MRGRYISRVDLQILDSLYYLNRTRLEYQSLIYRNILLGLDSVIKIEYIYQKTRFYYYRDYIEPIDSDAFGFLSALSMAKSINSLKEVPNSLYHKRVDPVYSVYFSLYKDILFL</sequence>
<organism evidence="1 2">
    <name type="scientific">Penicillium desertorum</name>
    <dbReference type="NCBI Taxonomy" id="1303715"/>
    <lineage>
        <taxon>Eukaryota</taxon>
        <taxon>Fungi</taxon>
        <taxon>Dikarya</taxon>
        <taxon>Ascomycota</taxon>
        <taxon>Pezizomycotina</taxon>
        <taxon>Eurotiomycetes</taxon>
        <taxon>Eurotiomycetidae</taxon>
        <taxon>Eurotiales</taxon>
        <taxon>Aspergillaceae</taxon>
        <taxon>Penicillium</taxon>
    </lineage>
</organism>
<dbReference type="EMBL" id="JAPWDO010000007">
    <property type="protein sequence ID" value="KAJ5462475.1"/>
    <property type="molecule type" value="Genomic_DNA"/>
</dbReference>
<dbReference type="Proteomes" id="UP001147760">
    <property type="component" value="Unassembled WGS sequence"/>
</dbReference>
<dbReference type="AlphaFoldDB" id="A0A9W9WHW1"/>
<evidence type="ECO:0000313" key="1">
    <source>
        <dbReference type="EMBL" id="KAJ5462475.1"/>
    </source>
</evidence>